<dbReference type="Pfam" id="PF03706">
    <property type="entry name" value="LPG_synthase_TM"/>
    <property type="match status" value="1"/>
</dbReference>
<evidence type="ECO:0000313" key="8">
    <source>
        <dbReference type="Proteomes" id="UP000184038"/>
    </source>
</evidence>
<dbReference type="AlphaFoldDB" id="A0A1M7ETA7"/>
<evidence type="ECO:0000256" key="3">
    <source>
        <dbReference type="ARBA" id="ARBA00022692"/>
    </source>
</evidence>
<dbReference type="NCBIfam" id="TIGR00374">
    <property type="entry name" value="flippase-like domain"/>
    <property type="match status" value="1"/>
</dbReference>
<feature type="transmembrane region" description="Helical" evidence="6">
    <location>
        <begin position="231"/>
        <end position="254"/>
    </location>
</feature>
<keyword evidence="2" id="KW-1003">Cell membrane</keyword>
<keyword evidence="6" id="KW-0808">Transferase</keyword>
<organism evidence="7 8">
    <name type="scientific">Anaerosporobacter mobilis DSM 15930</name>
    <dbReference type="NCBI Taxonomy" id="1120996"/>
    <lineage>
        <taxon>Bacteria</taxon>
        <taxon>Bacillati</taxon>
        <taxon>Bacillota</taxon>
        <taxon>Clostridia</taxon>
        <taxon>Lachnospirales</taxon>
        <taxon>Lachnospiraceae</taxon>
        <taxon>Anaerosporobacter</taxon>
    </lineage>
</organism>
<evidence type="ECO:0000256" key="4">
    <source>
        <dbReference type="ARBA" id="ARBA00022989"/>
    </source>
</evidence>
<accession>A0A1M7ETA7</accession>
<dbReference type="GO" id="GO:0006629">
    <property type="term" value="P:lipid metabolic process"/>
    <property type="evidence" value="ECO:0007669"/>
    <property type="project" value="UniProtKB-KW"/>
</dbReference>
<dbReference type="PANTHER" id="PTHR37693">
    <property type="entry name" value="PHOSPHATIDYLGLYCEROL LYSYLTRANSFERASE"/>
    <property type="match status" value="1"/>
</dbReference>
<keyword evidence="6" id="KW-0443">Lipid metabolism</keyword>
<reference evidence="7 8" key="1">
    <citation type="submission" date="2016-11" db="EMBL/GenBank/DDBJ databases">
        <authorList>
            <person name="Jaros S."/>
            <person name="Januszkiewicz K."/>
            <person name="Wedrychowicz H."/>
        </authorList>
    </citation>
    <scope>NUCLEOTIDE SEQUENCE [LARGE SCALE GENOMIC DNA]</scope>
    <source>
        <strain evidence="7 8">DSM 15930</strain>
    </source>
</reference>
<evidence type="ECO:0000313" key="7">
    <source>
        <dbReference type="EMBL" id="SHL94994.1"/>
    </source>
</evidence>
<keyword evidence="4 6" id="KW-1133">Transmembrane helix</keyword>
<proteinExistence type="inferred from homology"/>
<dbReference type="GO" id="GO:0005886">
    <property type="term" value="C:plasma membrane"/>
    <property type="evidence" value="ECO:0007669"/>
    <property type="project" value="UniProtKB-SubCell"/>
</dbReference>
<feature type="transmembrane region" description="Helical" evidence="6">
    <location>
        <begin position="156"/>
        <end position="178"/>
    </location>
</feature>
<comment type="catalytic activity">
    <reaction evidence="6">
        <text>L-lysyl-tRNA(Lys) + a 1,2-diacyl-sn-glycero-3-phospho-(1'-sn-glycerol) = a 1,2-diacyl-sn-glycero-3-phospho-1'-(3'-O-L-lysyl)-sn-glycerol + tRNA(Lys)</text>
        <dbReference type="Rhea" id="RHEA:10668"/>
        <dbReference type="Rhea" id="RHEA-COMP:9696"/>
        <dbReference type="Rhea" id="RHEA-COMP:9697"/>
        <dbReference type="ChEBI" id="CHEBI:64716"/>
        <dbReference type="ChEBI" id="CHEBI:75792"/>
        <dbReference type="ChEBI" id="CHEBI:78442"/>
        <dbReference type="ChEBI" id="CHEBI:78529"/>
        <dbReference type="EC" id="2.3.2.3"/>
    </reaction>
</comment>
<feature type="transmembrane region" description="Helical" evidence="6">
    <location>
        <begin position="9"/>
        <end position="27"/>
    </location>
</feature>
<evidence type="ECO:0000256" key="6">
    <source>
        <dbReference type="RuleBase" id="RU363042"/>
    </source>
</evidence>
<keyword evidence="6" id="KW-0046">Antibiotic resistance</keyword>
<feature type="transmembrane region" description="Helical" evidence="6">
    <location>
        <begin position="274"/>
        <end position="298"/>
    </location>
</feature>
<dbReference type="GO" id="GO:0050071">
    <property type="term" value="F:phosphatidylglycerol lysyltransferase activity"/>
    <property type="evidence" value="ECO:0007669"/>
    <property type="project" value="UniProtKB-EC"/>
</dbReference>
<dbReference type="Proteomes" id="UP000184038">
    <property type="component" value="Unassembled WGS sequence"/>
</dbReference>
<feature type="transmembrane region" description="Helical" evidence="6">
    <location>
        <begin position="47"/>
        <end position="69"/>
    </location>
</feature>
<feature type="transmembrane region" description="Helical" evidence="6">
    <location>
        <begin position="118"/>
        <end position="144"/>
    </location>
</feature>
<evidence type="ECO:0000256" key="1">
    <source>
        <dbReference type="ARBA" id="ARBA00004651"/>
    </source>
</evidence>
<keyword evidence="3 6" id="KW-0812">Transmembrane</keyword>
<comment type="subcellular location">
    <subcellularLocation>
        <location evidence="1 6">Cell membrane</location>
        <topology evidence="1 6">Multi-pass membrane protein</topology>
    </subcellularLocation>
</comment>
<evidence type="ECO:0000256" key="2">
    <source>
        <dbReference type="ARBA" id="ARBA00022475"/>
    </source>
</evidence>
<dbReference type="InterPro" id="IPR022791">
    <property type="entry name" value="L-PG_synthase/AglD"/>
</dbReference>
<dbReference type="EMBL" id="FRCP01000005">
    <property type="protein sequence ID" value="SHL94994.1"/>
    <property type="molecule type" value="Genomic_DNA"/>
</dbReference>
<name>A0A1M7ETA7_9FIRM</name>
<dbReference type="STRING" id="1120996.SAMN02746066_00178"/>
<dbReference type="RefSeq" id="WP_073281795.1">
    <property type="nucleotide sequence ID" value="NZ_FRCP01000005.1"/>
</dbReference>
<dbReference type="OrthoDB" id="9810654at2"/>
<feature type="transmembrane region" description="Helical" evidence="6">
    <location>
        <begin position="81"/>
        <end position="98"/>
    </location>
</feature>
<dbReference type="EC" id="2.3.2.3" evidence="6"/>
<keyword evidence="8" id="KW-1185">Reference proteome</keyword>
<protein>
    <recommendedName>
        <fullName evidence="6">Phosphatidylglycerol lysyltransferase</fullName>
        <ecNumber evidence="6">2.3.2.3</ecNumber>
    </recommendedName>
    <alternativeName>
        <fullName evidence="6">Lysylphosphatidylglycerol synthase</fullName>
    </alternativeName>
</protein>
<comment type="function">
    <text evidence="6">Catalyzes the transfer of a lysyl group from L-lysyl-tRNA(Lys) to membrane-bound phosphatidylglycerol (PG), which produces lysylphosphatidylglycerol (LPG), a major component of the bacterial membrane with a positive net charge. LPG synthesis contributes to bacterial virulence as it is involved in the resistance mechanism against cationic antimicrobial peptides (CAMP) produces by the host's immune system (defensins, cathelicidins) and by the competing microorganisms.</text>
</comment>
<dbReference type="PANTHER" id="PTHR37693:SF1">
    <property type="entry name" value="INTEGRAL MEMBRANE PROTEIN"/>
    <property type="match status" value="1"/>
</dbReference>
<comment type="similarity">
    <text evidence="6">Belongs to the LPG synthase family.</text>
</comment>
<evidence type="ECO:0000256" key="5">
    <source>
        <dbReference type="ARBA" id="ARBA00023136"/>
    </source>
</evidence>
<keyword evidence="5 6" id="KW-0472">Membrane</keyword>
<dbReference type="GO" id="GO:0046677">
    <property type="term" value="P:response to antibiotic"/>
    <property type="evidence" value="ECO:0007669"/>
    <property type="project" value="UniProtKB-KW"/>
</dbReference>
<feature type="transmembrane region" description="Helical" evidence="6">
    <location>
        <begin position="319"/>
        <end position="337"/>
    </location>
</feature>
<sequence length="344" mass="39274">MKKNNKKNICNAIFFLFIVGITFYLLLKDQEMPLIIDSIRRANTFYIVLGFAAVIFFVCCEAVIIHYMMRKLDSPTRVRSCIKYSFIGFFFSCITPSATGGQPAQLYYMKQDKANLGVASLVLLEVTIAYKSILIILGMMVLTIKKKIVFHYLGKNVYFLYFGIVMNIVVVLWLAMLIFRTKTVRKLVYKLISFFASRNIIKNKEKTVEKADTAFSRYNEGALFLNSNKKIMVNVFLITFVQRIAMFLVTYFVYRSFGLSEYGVVDIVALQSAISIAVDMLPLPGGIGVSENLFLIIFRKIFKGSLIMPGMLLSRGISYYGLLIISAIIMIVVQIRYNYRTNKA</sequence>
<gene>
    <name evidence="6" type="primary">mprF</name>
    <name evidence="7" type="ORF">SAMN02746066_00178</name>
</gene>